<evidence type="ECO:0000256" key="2">
    <source>
        <dbReference type="ARBA" id="ARBA00012601"/>
    </source>
</evidence>
<name>A0A1H6KVS7_RUMFL</name>
<dbReference type="GO" id="GO:0030245">
    <property type="term" value="P:cellulose catabolic process"/>
    <property type="evidence" value="ECO:0007669"/>
    <property type="project" value="UniProtKB-KW"/>
</dbReference>
<keyword evidence="4" id="KW-0136">Cellulose degradation</keyword>
<evidence type="ECO:0000256" key="8">
    <source>
        <dbReference type="SAM" id="MobiDB-lite"/>
    </source>
</evidence>
<feature type="region of interest" description="Disordered" evidence="8">
    <location>
        <begin position="589"/>
        <end position="611"/>
    </location>
</feature>
<evidence type="ECO:0000313" key="11">
    <source>
        <dbReference type="EMBL" id="SEH76067.1"/>
    </source>
</evidence>
<dbReference type="PANTHER" id="PTHR35923">
    <property type="entry name" value="MAJOR EXTRACELLULAR ENDOGLUCANASE"/>
    <property type="match status" value="1"/>
</dbReference>
<evidence type="ECO:0000256" key="7">
    <source>
        <dbReference type="ARBA" id="ARBA00023326"/>
    </source>
</evidence>
<dbReference type="AlphaFoldDB" id="A0A1H6KVS7"/>
<dbReference type="Gene3D" id="1.10.1330.10">
    <property type="entry name" value="Dockerin domain"/>
    <property type="match status" value="1"/>
</dbReference>
<dbReference type="InterPro" id="IPR016134">
    <property type="entry name" value="Dockerin_dom"/>
</dbReference>
<dbReference type="InterPro" id="IPR001547">
    <property type="entry name" value="Glyco_hydro_5"/>
</dbReference>
<accession>A0A1H6KVS7</accession>
<keyword evidence="6" id="KW-0326">Glycosidase</keyword>
<dbReference type="PROSITE" id="PS00659">
    <property type="entry name" value="GLYCOSYL_HYDROL_F5"/>
    <property type="match status" value="1"/>
</dbReference>
<feature type="signal peptide" evidence="9">
    <location>
        <begin position="1"/>
        <end position="24"/>
    </location>
</feature>
<keyword evidence="3" id="KW-0378">Hydrolase</keyword>
<keyword evidence="5" id="KW-0119">Carbohydrate metabolism</keyword>
<evidence type="ECO:0000313" key="12">
    <source>
        <dbReference type="Proteomes" id="UP000183190"/>
    </source>
</evidence>
<evidence type="ECO:0000256" key="5">
    <source>
        <dbReference type="ARBA" id="ARBA00023277"/>
    </source>
</evidence>
<evidence type="ECO:0000256" key="9">
    <source>
        <dbReference type="SAM" id="SignalP"/>
    </source>
</evidence>
<dbReference type="EC" id="3.2.1.4" evidence="2"/>
<organism evidence="11 12">
    <name type="scientific">Ruminococcus flavefaciens</name>
    <dbReference type="NCBI Taxonomy" id="1265"/>
    <lineage>
        <taxon>Bacteria</taxon>
        <taxon>Bacillati</taxon>
        <taxon>Bacillota</taxon>
        <taxon>Clostridia</taxon>
        <taxon>Eubacteriales</taxon>
        <taxon>Oscillospiraceae</taxon>
        <taxon>Ruminococcus</taxon>
    </lineage>
</organism>
<evidence type="ECO:0000256" key="3">
    <source>
        <dbReference type="ARBA" id="ARBA00022801"/>
    </source>
</evidence>
<dbReference type="CDD" id="cd14256">
    <property type="entry name" value="Dockerin_I"/>
    <property type="match status" value="1"/>
</dbReference>
<dbReference type="EMBL" id="FNWV01000010">
    <property type="protein sequence ID" value="SEH76067.1"/>
    <property type="molecule type" value="Genomic_DNA"/>
</dbReference>
<dbReference type="OrthoDB" id="9800475at2"/>
<feature type="domain" description="Dockerin" evidence="10">
    <location>
        <begin position="601"/>
        <end position="677"/>
    </location>
</feature>
<dbReference type="Pfam" id="PF00150">
    <property type="entry name" value="Cellulase"/>
    <property type="match status" value="1"/>
</dbReference>
<sequence>MKILKSLAAVAAAAALTVSGAAYYAPAVAPDTIGVAIAADDNNDDWLHAKGSRLYDMNGNEVWLTGANWFGLNCTENVPHGLYARDVDDLLKSVADHGINIIRFPISTELLLSWMDGKPLPVSSVQASYNPPQDEVGEDGTITPAGKYGNINKEFVESDGKTLKDSMAIFDIIMQKCKKYGIKALIDVHSPASHNSGHNYNLWYYEPTAEDCDGMATGHFSKAKITWDDWKDSITWLAKKYANDDTIVAYDLKNEPHGKRGYNGTECPANMAKWDDSTDKNNWRYSAEECAKSILAVNPNALILVEGIEQSPMFDKNITWDDADKFNPEPGEEKWYGAWWGGNLRGVKELPVLPESSQIVYSPHDYGPSVYAQTWFNKNFTTETLLDDYWYDTWAYINKEDIAPLLIGEWGGHMDKGANQKWMELLRDYMINNHINHTFWCINPNSGDTGGLLDSTFMNWDNNKYSLFEKSLWQTDSGKYIGLDHQTALGDNGLSLNQFYSSGAKSNLDGGKAGGGTPIVVEPKVTITTSQPTTTTTTTTTTTKTSTTSKETTTTTTSATTSKTTTSATVTTSSTTITTIKGTDIGSGQLPTTTSAVPEVTGTVWGDSNGDGEVDMSDVVLIMQSLANPNKYGVNGTDKNHITQAGLNNASVVNNNGSVTNNDAVRIQLYLLGKFDPKTGK</sequence>
<evidence type="ECO:0000256" key="4">
    <source>
        <dbReference type="ARBA" id="ARBA00023001"/>
    </source>
</evidence>
<evidence type="ECO:0000256" key="1">
    <source>
        <dbReference type="ARBA" id="ARBA00000966"/>
    </source>
</evidence>
<dbReference type="InterPro" id="IPR017853">
    <property type="entry name" value="GH"/>
</dbReference>
<keyword evidence="7" id="KW-0624">Polysaccharide degradation</keyword>
<feature type="chain" id="PRO_5010187269" description="cellulase" evidence="9">
    <location>
        <begin position="25"/>
        <end position="681"/>
    </location>
</feature>
<evidence type="ECO:0000259" key="10">
    <source>
        <dbReference type="PROSITE" id="PS51766"/>
    </source>
</evidence>
<evidence type="ECO:0000256" key="6">
    <source>
        <dbReference type="ARBA" id="ARBA00023295"/>
    </source>
</evidence>
<dbReference type="PANTHER" id="PTHR35923:SF2">
    <property type="entry name" value="ENDOGLUCANASE"/>
    <property type="match status" value="1"/>
</dbReference>
<proteinExistence type="predicted"/>
<dbReference type="SUPFAM" id="SSF51445">
    <property type="entry name" value="(Trans)glycosidases"/>
    <property type="match status" value="1"/>
</dbReference>
<dbReference type="PROSITE" id="PS51766">
    <property type="entry name" value="DOCKERIN"/>
    <property type="match status" value="1"/>
</dbReference>
<protein>
    <recommendedName>
        <fullName evidence="2">cellulase</fullName>
        <ecNumber evidence="2">3.2.1.4</ecNumber>
    </recommendedName>
</protein>
<dbReference type="SUPFAM" id="SSF63446">
    <property type="entry name" value="Type I dockerin domain"/>
    <property type="match status" value="1"/>
</dbReference>
<dbReference type="PROSITE" id="PS00018">
    <property type="entry name" value="EF_HAND_1"/>
    <property type="match status" value="1"/>
</dbReference>
<dbReference type="Gene3D" id="3.20.20.80">
    <property type="entry name" value="Glycosidases"/>
    <property type="match status" value="1"/>
</dbReference>
<dbReference type="InterPro" id="IPR018087">
    <property type="entry name" value="Glyco_hydro_5_CS"/>
</dbReference>
<dbReference type="InterPro" id="IPR018247">
    <property type="entry name" value="EF_Hand_1_Ca_BS"/>
</dbReference>
<feature type="region of interest" description="Disordered" evidence="8">
    <location>
        <begin position="530"/>
        <end position="559"/>
    </location>
</feature>
<gene>
    <name evidence="11" type="ORF">SAMN02910265_02521</name>
</gene>
<reference evidence="11 12" key="1">
    <citation type="submission" date="2016-10" db="EMBL/GenBank/DDBJ databases">
        <authorList>
            <person name="de Groot N.N."/>
        </authorList>
    </citation>
    <scope>NUCLEOTIDE SEQUENCE [LARGE SCALE GENOMIC DNA]</scope>
    <source>
        <strain evidence="11 12">YAD2003</strain>
    </source>
</reference>
<dbReference type="InterPro" id="IPR036439">
    <property type="entry name" value="Dockerin_dom_sf"/>
</dbReference>
<comment type="catalytic activity">
    <reaction evidence="1">
        <text>Endohydrolysis of (1-&gt;4)-beta-D-glucosidic linkages in cellulose, lichenin and cereal beta-D-glucans.</text>
        <dbReference type="EC" id="3.2.1.4"/>
    </reaction>
</comment>
<keyword evidence="9" id="KW-0732">Signal</keyword>
<dbReference type="GO" id="GO:0008810">
    <property type="term" value="F:cellulase activity"/>
    <property type="evidence" value="ECO:0007669"/>
    <property type="project" value="UniProtKB-EC"/>
</dbReference>
<dbReference type="Proteomes" id="UP000183190">
    <property type="component" value="Unassembled WGS sequence"/>
</dbReference>